<evidence type="ECO:0000256" key="5">
    <source>
        <dbReference type="SAM" id="Phobius"/>
    </source>
</evidence>
<evidence type="ECO:0000256" key="2">
    <source>
        <dbReference type="ARBA" id="ARBA00022692"/>
    </source>
</evidence>
<evidence type="ECO:0000313" key="9">
    <source>
        <dbReference type="Proteomes" id="UP000031036"/>
    </source>
</evidence>
<evidence type="ECO:0000313" key="7">
    <source>
        <dbReference type="EMBL" id="KHN87747.1"/>
    </source>
</evidence>
<feature type="transmembrane region" description="Helical" evidence="5">
    <location>
        <begin position="178"/>
        <end position="194"/>
    </location>
</feature>
<dbReference type="CDD" id="cd14978">
    <property type="entry name" value="7tmA_FMRFamide_R-like"/>
    <property type="match status" value="1"/>
</dbReference>
<feature type="transmembrane region" description="Helical" evidence="5">
    <location>
        <begin position="232"/>
        <end position="254"/>
    </location>
</feature>
<dbReference type="InterPro" id="IPR017452">
    <property type="entry name" value="GPCR_Rhodpsn_7TM"/>
</dbReference>
<dbReference type="PANTHER" id="PTHR46641">
    <property type="entry name" value="FMRFAMIDE RECEPTOR-RELATED"/>
    <property type="match status" value="1"/>
</dbReference>
<feature type="transmembrane region" description="Helical" evidence="5">
    <location>
        <begin position="45"/>
        <end position="63"/>
    </location>
</feature>
<dbReference type="InterPro" id="IPR052954">
    <property type="entry name" value="GPCR-Ligand_Int"/>
</dbReference>
<comment type="subcellular location">
    <subcellularLocation>
        <location evidence="1">Membrane</location>
    </subcellularLocation>
</comment>
<dbReference type="GO" id="GO:0004930">
    <property type="term" value="F:G protein-coupled receptor activity"/>
    <property type="evidence" value="ECO:0007669"/>
    <property type="project" value="InterPro"/>
</dbReference>
<dbReference type="PRINTS" id="PR00237">
    <property type="entry name" value="GPCRRHODOPSN"/>
</dbReference>
<dbReference type="PANTHER" id="PTHR46641:SF14">
    <property type="entry name" value="G-PROTEIN COUPLED RECEPTORS FAMILY 1 PROFILE DOMAIN-CONTAINING PROTEIN"/>
    <property type="match status" value="1"/>
</dbReference>
<evidence type="ECO:0000313" key="8">
    <source>
        <dbReference type="EMBL" id="VDM26654.1"/>
    </source>
</evidence>
<evidence type="ECO:0000256" key="3">
    <source>
        <dbReference type="ARBA" id="ARBA00022989"/>
    </source>
</evidence>
<dbReference type="EMBL" id="JPKZ01000337">
    <property type="protein sequence ID" value="KHN87747.1"/>
    <property type="molecule type" value="Genomic_DNA"/>
</dbReference>
<keyword evidence="7" id="KW-0675">Receptor</keyword>
<dbReference type="Pfam" id="PF00001">
    <property type="entry name" value="7tm_1"/>
    <property type="match status" value="1"/>
</dbReference>
<dbReference type="Gene3D" id="1.20.1070.10">
    <property type="entry name" value="Rhodopsin 7-helix transmembrane proteins"/>
    <property type="match status" value="1"/>
</dbReference>
<reference evidence="8" key="2">
    <citation type="submission" date="2018-11" db="EMBL/GenBank/DDBJ databases">
        <authorList>
            <consortium name="Pathogen Informatics"/>
        </authorList>
    </citation>
    <scope>NUCLEOTIDE SEQUENCE [LARGE SCALE GENOMIC DNA]</scope>
</reference>
<dbReference type="SUPFAM" id="SSF81321">
    <property type="entry name" value="Family A G protein-coupled receptor-like"/>
    <property type="match status" value="1"/>
</dbReference>
<evidence type="ECO:0000256" key="4">
    <source>
        <dbReference type="ARBA" id="ARBA00023136"/>
    </source>
</evidence>
<dbReference type="Proteomes" id="UP000031036">
    <property type="component" value="Unassembled WGS sequence"/>
</dbReference>
<sequence>MTHWAELDFIFAAILTSYEPVDEGVMAMIELLAIMAYILKGPVTSVIVVFGVSLNFITLYTLLKSSGRRLNARRLSDDVIMVHQKMRARPTIHTYFFWIAYTDSGLLVSAMLMYSVPAMLDKSYEAYVRLYPVYYMLSNATLTASVWLMCAMMYDRYQALCRPLHQRMKCQRTPRRRVHVNCVIVVLLALFYSLPRLLELSVTSAGGSLRVVQTPLVHNRLYMIGYRIVGGLLFYSLLPYIALSFVSTRVSIAVHSASCKRRMMSKLNHQSLRRLTSESERILLAIMSKFLISRLFPTALDILEHLIGPDAFLHSMAATAAVNISNLIVVISSATNFFIYYFLSNTFRVLFCA</sequence>
<dbReference type="InterPro" id="IPR000276">
    <property type="entry name" value="GPCR_Rhodpsn"/>
</dbReference>
<keyword evidence="4 5" id="KW-0472">Membrane</keyword>
<keyword evidence="9" id="KW-1185">Reference proteome</keyword>
<dbReference type="OrthoDB" id="10011262at2759"/>
<evidence type="ECO:0000259" key="6">
    <source>
        <dbReference type="PROSITE" id="PS50262"/>
    </source>
</evidence>
<keyword evidence="2 5" id="KW-0812">Transmembrane</keyword>
<accession>A0A0B2W2E8</accession>
<feature type="domain" description="G-protein coupled receptors family 1 profile" evidence="6">
    <location>
        <begin position="54"/>
        <end position="340"/>
    </location>
</feature>
<gene>
    <name evidence="7" type="primary">FR</name>
    <name evidence="7" type="ORF">Tcan_08155</name>
    <name evidence="8" type="ORF">TCNE_LOCUS1681</name>
</gene>
<dbReference type="STRING" id="6265.A0A0B2W2E8"/>
<evidence type="ECO:0000256" key="1">
    <source>
        <dbReference type="ARBA" id="ARBA00004370"/>
    </source>
</evidence>
<protein>
    <submittedName>
        <fullName evidence="7">FMRFamide receptor</fullName>
    </submittedName>
</protein>
<reference evidence="7 9" key="1">
    <citation type="submission" date="2014-11" db="EMBL/GenBank/DDBJ databases">
        <title>Genetic blueprint of the zoonotic pathogen Toxocara canis.</title>
        <authorList>
            <person name="Zhu X.-Q."/>
            <person name="Korhonen P.K."/>
            <person name="Cai H."/>
            <person name="Young N.D."/>
            <person name="Nejsum P."/>
            <person name="von Samson-Himmelstjerna G."/>
            <person name="Boag P.R."/>
            <person name="Tan P."/>
            <person name="Li Q."/>
            <person name="Min J."/>
            <person name="Yang Y."/>
            <person name="Wang X."/>
            <person name="Fang X."/>
            <person name="Hall R.S."/>
            <person name="Hofmann A."/>
            <person name="Sternberg P.W."/>
            <person name="Jex A.R."/>
            <person name="Gasser R.B."/>
        </authorList>
    </citation>
    <scope>NUCLEOTIDE SEQUENCE [LARGE SCALE GENOMIC DNA]</scope>
    <source>
        <strain evidence="7">PN_DK_2014</strain>
    </source>
</reference>
<organism evidence="7 9">
    <name type="scientific">Toxocara canis</name>
    <name type="common">Canine roundworm</name>
    <dbReference type="NCBI Taxonomy" id="6265"/>
    <lineage>
        <taxon>Eukaryota</taxon>
        <taxon>Metazoa</taxon>
        <taxon>Ecdysozoa</taxon>
        <taxon>Nematoda</taxon>
        <taxon>Chromadorea</taxon>
        <taxon>Rhabditida</taxon>
        <taxon>Spirurina</taxon>
        <taxon>Ascaridomorpha</taxon>
        <taxon>Ascaridoidea</taxon>
        <taxon>Toxocaridae</taxon>
        <taxon>Toxocara</taxon>
    </lineage>
</organism>
<feature type="transmembrane region" description="Helical" evidence="5">
    <location>
        <begin position="95"/>
        <end position="114"/>
    </location>
</feature>
<dbReference type="AlphaFoldDB" id="A0A0B2W2E8"/>
<dbReference type="OMA" id="HSASCKR"/>
<feature type="transmembrane region" description="Helical" evidence="5">
    <location>
        <begin position="320"/>
        <end position="343"/>
    </location>
</feature>
<dbReference type="GO" id="GO:0016020">
    <property type="term" value="C:membrane"/>
    <property type="evidence" value="ECO:0007669"/>
    <property type="project" value="UniProtKB-SubCell"/>
</dbReference>
<feature type="transmembrane region" description="Helical" evidence="5">
    <location>
        <begin position="134"/>
        <end position="157"/>
    </location>
</feature>
<dbReference type="EMBL" id="UYWY01001370">
    <property type="protein sequence ID" value="VDM26654.1"/>
    <property type="molecule type" value="Genomic_DNA"/>
</dbReference>
<dbReference type="PROSITE" id="PS50262">
    <property type="entry name" value="G_PROTEIN_RECEP_F1_2"/>
    <property type="match status" value="1"/>
</dbReference>
<proteinExistence type="predicted"/>
<keyword evidence="3 5" id="KW-1133">Transmembrane helix</keyword>
<name>A0A0B2W2E8_TOXCA</name>